<reference evidence="1 2" key="1">
    <citation type="submission" date="2024-02" db="EMBL/GenBank/DDBJ databases">
        <authorList>
            <person name="Chen Y."/>
            <person name="Shah S."/>
            <person name="Dougan E. K."/>
            <person name="Thang M."/>
            <person name="Chan C."/>
        </authorList>
    </citation>
    <scope>NUCLEOTIDE SEQUENCE [LARGE SCALE GENOMIC DNA]</scope>
</reference>
<protein>
    <submittedName>
        <fullName evidence="1">Uncharacterized protein</fullName>
    </submittedName>
</protein>
<evidence type="ECO:0000313" key="2">
    <source>
        <dbReference type="Proteomes" id="UP001642484"/>
    </source>
</evidence>
<sequence length="127" mass="14877">MSTTDHVATCRAWPEPLQGEMDQKKGPCLVALGEVEMTKPEVLIQEDPEAAWTEPEGTYRDSFHSWTNHPEHLAISPNRHVHEMYMQLLEEVAEEVRRRPNRLKQVIERRRGDSRMAGCCFWKRFAF</sequence>
<accession>A0ABP0M521</accession>
<keyword evidence="2" id="KW-1185">Reference proteome</keyword>
<name>A0ABP0M521_9DINO</name>
<gene>
    <name evidence="1" type="ORF">CCMP2556_LOCUS24200</name>
</gene>
<organism evidence="1 2">
    <name type="scientific">Durusdinium trenchii</name>
    <dbReference type="NCBI Taxonomy" id="1381693"/>
    <lineage>
        <taxon>Eukaryota</taxon>
        <taxon>Sar</taxon>
        <taxon>Alveolata</taxon>
        <taxon>Dinophyceae</taxon>
        <taxon>Suessiales</taxon>
        <taxon>Symbiodiniaceae</taxon>
        <taxon>Durusdinium</taxon>
    </lineage>
</organism>
<comment type="caution">
    <text evidence="1">The sequence shown here is derived from an EMBL/GenBank/DDBJ whole genome shotgun (WGS) entry which is preliminary data.</text>
</comment>
<proteinExistence type="predicted"/>
<evidence type="ECO:0000313" key="1">
    <source>
        <dbReference type="EMBL" id="CAK9046590.1"/>
    </source>
</evidence>
<dbReference type="EMBL" id="CAXAMN010015780">
    <property type="protein sequence ID" value="CAK9046590.1"/>
    <property type="molecule type" value="Genomic_DNA"/>
</dbReference>
<dbReference type="Proteomes" id="UP001642484">
    <property type="component" value="Unassembled WGS sequence"/>
</dbReference>